<dbReference type="Pfam" id="PF04397">
    <property type="entry name" value="LytTR"/>
    <property type="match status" value="1"/>
</dbReference>
<evidence type="ECO:0000313" key="4">
    <source>
        <dbReference type="EMBL" id="MFC5411638.1"/>
    </source>
</evidence>
<dbReference type="SMART" id="SM00850">
    <property type="entry name" value="LytTR"/>
    <property type="match status" value="1"/>
</dbReference>
<dbReference type="Gene3D" id="2.40.50.1020">
    <property type="entry name" value="LytTr DNA-binding domain"/>
    <property type="match status" value="1"/>
</dbReference>
<dbReference type="EMBL" id="JBHSMA010000007">
    <property type="protein sequence ID" value="MFC5411638.1"/>
    <property type="molecule type" value="Genomic_DNA"/>
</dbReference>
<evidence type="ECO:0000259" key="3">
    <source>
        <dbReference type="PROSITE" id="PS50930"/>
    </source>
</evidence>
<dbReference type="InterPro" id="IPR011006">
    <property type="entry name" value="CheY-like_superfamily"/>
</dbReference>
<gene>
    <name evidence="4" type="ORF">ACFPMF_20115</name>
</gene>
<keyword evidence="5" id="KW-1185">Reference proteome</keyword>
<dbReference type="PROSITE" id="PS50930">
    <property type="entry name" value="HTH_LYTTR"/>
    <property type="match status" value="1"/>
</dbReference>
<organism evidence="4 5">
    <name type="scientific">Larkinella bovis</name>
    <dbReference type="NCBI Taxonomy" id="683041"/>
    <lineage>
        <taxon>Bacteria</taxon>
        <taxon>Pseudomonadati</taxon>
        <taxon>Bacteroidota</taxon>
        <taxon>Cytophagia</taxon>
        <taxon>Cytophagales</taxon>
        <taxon>Spirosomataceae</taxon>
        <taxon>Larkinella</taxon>
    </lineage>
</organism>
<sequence>MIQKAIQYPALIKYLKGYSNYSWLHYCDGTKVLVAKSLCYFEKKLPGFFRVHKTALVNPHYITDFMAPPGHKMSGSIRLKDGETLPVSRRRWNHLIDPMSVAMLQTSDVFTPAGHRVASEPAERPSAEPAKAARTLWVVMADEVKGGLLRQLIRERWPQWQIRVFETGSSLLKALSGVAEPESPGLMVLDGSELRSGVTLESIKGNLRFRRIPIVMLAPHGNPGQAEQGYASGANSVVVHSNDLTRFLQVLEKIFRYWLSVASAPVIAAITPSLAYNGRGRECIG</sequence>
<feature type="domain" description="Response regulatory" evidence="2">
    <location>
        <begin position="135"/>
        <end position="255"/>
    </location>
</feature>
<evidence type="ECO:0000256" key="1">
    <source>
        <dbReference type="PROSITE-ProRule" id="PRU00169"/>
    </source>
</evidence>
<dbReference type="InterPro" id="IPR001789">
    <property type="entry name" value="Sig_transdc_resp-reg_receiver"/>
</dbReference>
<dbReference type="PROSITE" id="PS50110">
    <property type="entry name" value="RESPONSE_REGULATORY"/>
    <property type="match status" value="1"/>
</dbReference>
<dbReference type="Proteomes" id="UP001596106">
    <property type="component" value="Unassembled WGS sequence"/>
</dbReference>
<name>A0ABW0IFW1_9BACT</name>
<reference evidence="5" key="1">
    <citation type="journal article" date="2019" name="Int. J. Syst. Evol. Microbiol.">
        <title>The Global Catalogue of Microorganisms (GCM) 10K type strain sequencing project: providing services to taxonomists for standard genome sequencing and annotation.</title>
        <authorList>
            <consortium name="The Broad Institute Genomics Platform"/>
            <consortium name="The Broad Institute Genome Sequencing Center for Infectious Disease"/>
            <person name="Wu L."/>
            <person name="Ma J."/>
        </authorList>
    </citation>
    <scope>NUCLEOTIDE SEQUENCE [LARGE SCALE GENOMIC DNA]</scope>
    <source>
        <strain evidence="5">CCUG 55250</strain>
    </source>
</reference>
<feature type="domain" description="HTH LytTR-type" evidence="3">
    <location>
        <begin position="29"/>
        <end position="101"/>
    </location>
</feature>
<evidence type="ECO:0000259" key="2">
    <source>
        <dbReference type="PROSITE" id="PS50110"/>
    </source>
</evidence>
<feature type="modified residue" description="4-aspartylphosphate" evidence="1">
    <location>
        <position position="190"/>
    </location>
</feature>
<proteinExistence type="predicted"/>
<dbReference type="SUPFAM" id="SSF52172">
    <property type="entry name" value="CheY-like"/>
    <property type="match status" value="1"/>
</dbReference>
<dbReference type="RefSeq" id="WP_379848526.1">
    <property type="nucleotide sequence ID" value="NZ_JBHSMA010000007.1"/>
</dbReference>
<keyword evidence="1" id="KW-0597">Phosphoprotein</keyword>
<dbReference type="Gene3D" id="3.40.50.2300">
    <property type="match status" value="1"/>
</dbReference>
<protein>
    <submittedName>
        <fullName evidence="4">Response regulator transcription factor</fullName>
    </submittedName>
</protein>
<evidence type="ECO:0000313" key="5">
    <source>
        <dbReference type="Proteomes" id="UP001596106"/>
    </source>
</evidence>
<accession>A0ABW0IFW1</accession>
<comment type="caution">
    <text evidence="4">The sequence shown here is derived from an EMBL/GenBank/DDBJ whole genome shotgun (WGS) entry which is preliminary data.</text>
</comment>
<dbReference type="InterPro" id="IPR007492">
    <property type="entry name" value="LytTR_DNA-bd_dom"/>
</dbReference>